<evidence type="ECO:0000256" key="2">
    <source>
        <dbReference type="SAM" id="SignalP"/>
    </source>
</evidence>
<keyword evidence="2" id="KW-0732">Signal</keyword>
<dbReference type="EMBL" id="CAJJDN010000041">
    <property type="protein sequence ID" value="CAD8080883.1"/>
    <property type="molecule type" value="Genomic_DNA"/>
</dbReference>
<feature type="transmembrane region" description="Helical" evidence="1">
    <location>
        <begin position="518"/>
        <end position="539"/>
    </location>
</feature>
<dbReference type="Proteomes" id="UP000692954">
    <property type="component" value="Unassembled WGS sequence"/>
</dbReference>
<evidence type="ECO:0008006" key="5">
    <source>
        <dbReference type="Google" id="ProtNLM"/>
    </source>
</evidence>
<keyword evidence="4" id="KW-1185">Reference proteome</keyword>
<reference evidence="3" key="1">
    <citation type="submission" date="2021-01" db="EMBL/GenBank/DDBJ databases">
        <authorList>
            <consortium name="Genoscope - CEA"/>
            <person name="William W."/>
        </authorList>
    </citation>
    <scope>NUCLEOTIDE SEQUENCE</scope>
</reference>
<keyword evidence="1" id="KW-0472">Membrane</keyword>
<keyword evidence="1" id="KW-0812">Transmembrane</keyword>
<comment type="caution">
    <text evidence="3">The sequence shown here is derived from an EMBL/GenBank/DDBJ whole genome shotgun (WGS) entry which is preliminary data.</text>
</comment>
<feature type="chain" id="PRO_5035800158" description="Transmembrane protein" evidence="2">
    <location>
        <begin position="17"/>
        <end position="573"/>
    </location>
</feature>
<protein>
    <recommendedName>
        <fullName evidence="5">Transmembrane protein</fullName>
    </recommendedName>
</protein>
<dbReference type="AlphaFoldDB" id="A0A8S1MUY8"/>
<dbReference type="OrthoDB" id="300054at2759"/>
<sequence>MFFIIVLVHNVLQVQSNRQTSPFSRIIREEIDEINYYTSNVNQSILLQFTNYLGIFDISLASLKQGKLSQIAKEDLQSYNLKEGCQPSEGDVKYKQLFNLIPLLNDETIDNTQGKIIGLYTTTNNIFVVRSDLKLFILKLFYDLDAQEIVDLKQVSYVDFKTILLNETVTQNISDSFLTCYQLQTELIDCYVFTELGTIKFSYNQVENKILSLNQINVELSAKIKDVHLDYQNKLLLIMSQMEVIVFQLRADGSLREIQKLILSADANLMQVKTNKNGTHIFILDKKLGVLIYQIDKLNFNIKQCDQNIQIRGGRAFDFSEKTMYILLETEDEFLYVLELFYDLEEKEYYFNKIRFEEQEIHDVYVGETLTILIGSDVHSIIENQIYHKFQQTEKQVLFNKNNLVELNGLQLPWVKQVKDGYPFEYGLLEQIRFKYDEQYMVGMTEKEINLFVLNKIFAWVVCKAEDAKREIYQLRIKSKRCPSMEQDIDPFIICDSSLNFTFEGLEVYFYEQNTTQFLVIVCFVILTLIGLVVTFLFFKNKNYIEAPKELYETQITQKDDNYLDSQQIPTQP</sequence>
<proteinExistence type="predicted"/>
<evidence type="ECO:0000313" key="4">
    <source>
        <dbReference type="Proteomes" id="UP000692954"/>
    </source>
</evidence>
<gene>
    <name evidence="3" type="ORF">PSON_ATCC_30995.1.T0410102</name>
</gene>
<evidence type="ECO:0000313" key="3">
    <source>
        <dbReference type="EMBL" id="CAD8080883.1"/>
    </source>
</evidence>
<organism evidence="3 4">
    <name type="scientific">Paramecium sonneborni</name>
    <dbReference type="NCBI Taxonomy" id="65129"/>
    <lineage>
        <taxon>Eukaryota</taxon>
        <taxon>Sar</taxon>
        <taxon>Alveolata</taxon>
        <taxon>Ciliophora</taxon>
        <taxon>Intramacronucleata</taxon>
        <taxon>Oligohymenophorea</taxon>
        <taxon>Peniculida</taxon>
        <taxon>Parameciidae</taxon>
        <taxon>Paramecium</taxon>
    </lineage>
</organism>
<keyword evidence="1" id="KW-1133">Transmembrane helix</keyword>
<accession>A0A8S1MUY8</accession>
<feature type="signal peptide" evidence="2">
    <location>
        <begin position="1"/>
        <end position="16"/>
    </location>
</feature>
<evidence type="ECO:0000256" key="1">
    <source>
        <dbReference type="SAM" id="Phobius"/>
    </source>
</evidence>
<name>A0A8S1MUY8_9CILI</name>